<sequence>MRLNRRIVFMVGACLVGAGFMFFLGVMTERHWAAERLPTTDGLDLDALIKASDEAAANQTIDIRTLEYPEALRSRDSLPDDFNTR</sequence>
<name>A0A5K8AAM8_9BACT</name>
<proteinExistence type="predicted"/>
<dbReference type="Proteomes" id="UP000422108">
    <property type="component" value="Chromosome"/>
</dbReference>
<keyword evidence="1" id="KW-1133">Transmembrane helix</keyword>
<evidence type="ECO:0000313" key="2">
    <source>
        <dbReference type="EMBL" id="BBO89773.1"/>
    </source>
</evidence>
<evidence type="ECO:0000256" key="1">
    <source>
        <dbReference type="SAM" id="Phobius"/>
    </source>
</evidence>
<dbReference type="EMBL" id="AP021879">
    <property type="protein sequence ID" value="BBO89773.1"/>
    <property type="molecule type" value="Genomic_DNA"/>
</dbReference>
<accession>A0A5K8AAM8</accession>
<feature type="transmembrane region" description="Helical" evidence="1">
    <location>
        <begin position="7"/>
        <end position="27"/>
    </location>
</feature>
<gene>
    <name evidence="2" type="ORF">DSCOOX_29530</name>
</gene>
<organism evidence="2 3">
    <name type="scientific">Desulfosarcina ovata subsp. ovata</name>
    <dbReference type="NCBI Taxonomy" id="2752305"/>
    <lineage>
        <taxon>Bacteria</taxon>
        <taxon>Pseudomonadati</taxon>
        <taxon>Thermodesulfobacteriota</taxon>
        <taxon>Desulfobacteria</taxon>
        <taxon>Desulfobacterales</taxon>
        <taxon>Desulfosarcinaceae</taxon>
        <taxon>Desulfosarcina</taxon>
    </lineage>
</organism>
<keyword evidence="1" id="KW-0472">Membrane</keyword>
<dbReference type="RefSeq" id="WP_155310916.1">
    <property type="nucleotide sequence ID" value="NZ_AP021879.1"/>
</dbReference>
<reference evidence="2 3" key="1">
    <citation type="submission" date="2019-11" db="EMBL/GenBank/DDBJ databases">
        <title>Comparative genomics of hydrocarbon-degrading Desulfosarcina strains.</title>
        <authorList>
            <person name="Watanabe M."/>
            <person name="Kojima H."/>
            <person name="Fukui M."/>
        </authorList>
    </citation>
    <scope>NUCLEOTIDE SEQUENCE [LARGE SCALE GENOMIC DNA]</scope>
    <source>
        <strain evidence="3">oXyS1</strain>
    </source>
</reference>
<protein>
    <submittedName>
        <fullName evidence="2">Uncharacterized protein</fullName>
    </submittedName>
</protein>
<keyword evidence="1" id="KW-0812">Transmembrane</keyword>
<dbReference type="AlphaFoldDB" id="A0A5K8AAM8"/>
<evidence type="ECO:0000313" key="3">
    <source>
        <dbReference type="Proteomes" id="UP000422108"/>
    </source>
</evidence>
<keyword evidence="3" id="KW-1185">Reference proteome</keyword>